<proteinExistence type="predicted"/>
<comment type="caution">
    <text evidence="2">The sequence shown here is derived from an EMBL/GenBank/DDBJ whole genome shotgun (WGS) entry which is preliminary data.</text>
</comment>
<organism evidence="2 3">
    <name type="scientific">Colletotrichum musicola</name>
    <dbReference type="NCBI Taxonomy" id="2175873"/>
    <lineage>
        <taxon>Eukaryota</taxon>
        <taxon>Fungi</taxon>
        <taxon>Dikarya</taxon>
        <taxon>Ascomycota</taxon>
        <taxon>Pezizomycotina</taxon>
        <taxon>Sordariomycetes</taxon>
        <taxon>Hypocreomycetidae</taxon>
        <taxon>Glomerellales</taxon>
        <taxon>Glomerellaceae</taxon>
        <taxon>Colletotrichum</taxon>
        <taxon>Colletotrichum orchidearum species complex</taxon>
    </lineage>
</organism>
<gene>
    <name evidence="2" type="ORF">CMUS01_10445</name>
</gene>
<sequence length="167" mass="18391">MPAITTSPLRHSPTQQRHSSSSSSNGPAAPYTHSCGTSPPRCKSTGLAPFTVERGNAALDRRPPPPPPPPPRPFERGITQSHTRSTPAKTRAARCPWQMGRGSIIHLDEFHLSISQYAMRISPIMTALIISGRQHPFPLQPSACGLFPMWISEVDAWRSSQHFRLLI</sequence>
<protein>
    <submittedName>
        <fullName evidence="2">Uncharacterized protein</fullName>
    </submittedName>
</protein>
<evidence type="ECO:0000256" key="1">
    <source>
        <dbReference type="SAM" id="MobiDB-lite"/>
    </source>
</evidence>
<name>A0A8H6K3D8_9PEZI</name>
<feature type="compositionally biased region" description="Polar residues" evidence="1">
    <location>
        <begin position="1"/>
        <end position="18"/>
    </location>
</feature>
<accession>A0A8H6K3D8</accession>
<feature type="region of interest" description="Disordered" evidence="1">
    <location>
        <begin position="1"/>
        <end position="93"/>
    </location>
</feature>
<evidence type="ECO:0000313" key="2">
    <source>
        <dbReference type="EMBL" id="KAF6824005.1"/>
    </source>
</evidence>
<dbReference type="AlphaFoldDB" id="A0A8H6K3D8"/>
<evidence type="ECO:0000313" key="3">
    <source>
        <dbReference type="Proteomes" id="UP000639643"/>
    </source>
</evidence>
<dbReference type="EMBL" id="WIGM01000482">
    <property type="protein sequence ID" value="KAF6824005.1"/>
    <property type="molecule type" value="Genomic_DNA"/>
</dbReference>
<feature type="compositionally biased region" description="Polar residues" evidence="1">
    <location>
        <begin position="78"/>
        <end position="88"/>
    </location>
</feature>
<keyword evidence="3" id="KW-1185">Reference proteome</keyword>
<reference evidence="2" key="1">
    <citation type="journal article" date="2020" name="Phytopathology">
        <title>Genome Sequence Resources of Colletotrichum truncatum, C. plurivorum, C. musicola, and C. sojae: Four Species Pathogenic to Soybean (Glycine max).</title>
        <authorList>
            <person name="Rogerio F."/>
            <person name="Boufleur T.R."/>
            <person name="Ciampi-Guillardi M."/>
            <person name="Sukno S.A."/>
            <person name="Thon M.R."/>
            <person name="Massola Junior N.S."/>
            <person name="Baroncelli R."/>
        </authorList>
    </citation>
    <scope>NUCLEOTIDE SEQUENCE</scope>
    <source>
        <strain evidence="2">LFN0074</strain>
    </source>
</reference>
<dbReference type="Proteomes" id="UP000639643">
    <property type="component" value="Unassembled WGS sequence"/>
</dbReference>